<evidence type="ECO:0000313" key="5">
    <source>
        <dbReference type="Proteomes" id="UP000030746"/>
    </source>
</evidence>
<feature type="compositionally biased region" description="Basic residues" evidence="2">
    <location>
        <begin position="1"/>
        <end position="10"/>
    </location>
</feature>
<dbReference type="InterPro" id="IPR003124">
    <property type="entry name" value="WH2_dom"/>
</dbReference>
<dbReference type="Proteomes" id="UP000030746">
    <property type="component" value="Unassembled WGS sequence"/>
</dbReference>
<feature type="region of interest" description="Disordered" evidence="2">
    <location>
        <begin position="1"/>
        <end position="23"/>
    </location>
</feature>
<dbReference type="CTD" id="20243272"/>
<evidence type="ECO:0000259" key="3">
    <source>
        <dbReference type="PROSITE" id="PS51082"/>
    </source>
</evidence>
<dbReference type="HOGENOM" id="CLU_2017828_0_0_1"/>
<dbReference type="GeneID" id="20243272"/>
<name>V4AIB1_LOTGI</name>
<evidence type="ECO:0000256" key="1">
    <source>
        <dbReference type="SAM" id="Coils"/>
    </source>
</evidence>
<evidence type="ECO:0000313" key="4">
    <source>
        <dbReference type="EMBL" id="ESO93176.1"/>
    </source>
</evidence>
<gene>
    <name evidence="4" type="ORF">LOTGIDRAFT_175600</name>
</gene>
<organism evidence="4 5">
    <name type="scientific">Lottia gigantea</name>
    <name type="common">Giant owl limpet</name>
    <dbReference type="NCBI Taxonomy" id="225164"/>
    <lineage>
        <taxon>Eukaryota</taxon>
        <taxon>Metazoa</taxon>
        <taxon>Spiralia</taxon>
        <taxon>Lophotrochozoa</taxon>
        <taxon>Mollusca</taxon>
        <taxon>Gastropoda</taxon>
        <taxon>Patellogastropoda</taxon>
        <taxon>Lottioidea</taxon>
        <taxon>Lottiidae</taxon>
        <taxon>Lottia</taxon>
    </lineage>
</organism>
<reference evidence="4 5" key="1">
    <citation type="journal article" date="2013" name="Nature">
        <title>Insights into bilaterian evolution from three spiralian genomes.</title>
        <authorList>
            <person name="Simakov O."/>
            <person name="Marletaz F."/>
            <person name="Cho S.J."/>
            <person name="Edsinger-Gonzales E."/>
            <person name="Havlak P."/>
            <person name="Hellsten U."/>
            <person name="Kuo D.H."/>
            <person name="Larsson T."/>
            <person name="Lv J."/>
            <person name="Arendt D."/>
            <person name="Savage R."/>
            <person name="Osoegawa K."/>
            <person name="de Jong P."/>
            <person name="Grimwood J."/>
            <person name="Chapman J.A."/>
            <person name="Shapiro H."/>
            <person name="Aerts A."/>
            <person name="Otillar R.P."/>
            <person name="Terry A.Y."/>
            <person name="Boore J.L."/>
            <person name="Grigoriev I.V."/>
            <person name="Lindberg D.R."/>
            <person name="Seaver E.C."/>
            <person name="Weisblat D.A."/>
            <person name="Putnam N.H."/>
            <person name="Rokhsar D.S."/>
        </authorList>
    </citation>
    <scope>NUCLEOTIDE SEQUENCE [LARGE SCALE GENOMIC DNA]</scope>
</reference>
<sequence>MSEAAKRRHESNKPTAIKKASACSGDGIKIVEQSFDKNTSNRRNIEFEDGGDISSMGDAAQEYVNDDLDEEDMLAEIRRNEDQLKKVEADLKRGRIREELLESRRKLAEIKDQTEVKFGTSVS</sequence>
<feature type="coiled-coil region" evidence="1">
    <location>
        <begin position="70"/>
        <end position="113"/>
    </location>
</feature>
<dbReference type="KEGG" id="lgi:LOTGIDRAFT_175600"/>
<dbReference type="AlphaFoldDB" id="V4AIB1"/>
<keyword evidence="1" id="KW-0175">Coiled coil</keyword>
<dbReference type="GO" id="GO:0003779">
    <property type="term" value="F:actin binding"/>
    <property type="evidence" value="ECO:0007669"/>
    <property type="project" value="InterPro"/>
</dbReference>
<proteinExistence type="predicted"/>
<dbReference type="PROSITE" id="PS51082">
    <property type="entry name" value="WH2"/>
    <property type="match status" value="1"/>
</dbReference>
<dbReference type="EMBL" id="KB201958">
    <property type="protein sequence ID" value="ESO93176.1"/>
    <property type="molecule type" value="Genomic_DNA"/>
</dbReference>
<keyword evidence="5" id="KW-1185">Reference proteome</keyword>
<feature type="domain" description="WH2" evidence="3">
    <location>
        <begin position="69"/>
        <end position="87"/>
    </location>
</feature>
<accession>V4AIB1</accession>
<protein>
    <recommendedName>
        <fullName evidence="3">WH2 domain-containing protein</fullName>
    </recommendedName>
</protein>
<dbReference type="RefSeq" id="XP_009056137.1">
    <property type="nucleotide sequence ID" value="XM_009057889.1"/>
</dbReference>
<evidence type="ECO:0000256" key="2">
    <source>
        <dbReference type="SAM" id="MobiDB-lite"/>
    </source>
</evidence>